<dbReference type="AlphaFoldDB" id="G7WRL9"/>
<keyword evidence="2" id="KW-1185">Reference proteome</keyword>
<evidence type="ECO:0008006" key="3">
    <source>
        <dbReference type="Google" id="ProtNLM"/>
    </source>
</evidence>
<gene>
    <name evidence="1" type="ordered locus">Mhar_2410</name>
</gene>
<protein>
    <recommendedName>
        <fullName evidence="3">XACb0070 ribbon-helix-helix domain-containing protein</fullName>
    </recommendedName>
</protein>
<sequence>MKTTVTMTDRTAAALRFYIGKEGLGMRAQSQVIETALKDFLRDRGIDVEKYGD</sequence>
<organism evidence="1 2">
    <name type="scientific">Methanothrix harundinacea (strain 6Ac)</name>
    <name type="common">Methanosaeta harundinacea</name>
    <dbReference type="NCBI Taxonomy" id="1110509"/>
    <lineage>
        <taxon>Archaea</taxon>
        <taxon>Methanobacteriati</taxon>
        <taxon>Methanobacteriota</taxon>
        <taxon>Stenosarchaea group</taxon>
        <taxon>Methanomicrobia</taxon>
        <taxon>Methanotrichales</taxon>
        <taxon>Methanotrichaceae</taxon>
        <taxon>Methanothrix</taxon>
    </lineage>
</organism>
<dbReference type="PATRIC" id="fig|1110509.7.peg.2659"/>
<dbReference type="Proteomes" id="UP000005877">
    <property type="component" value="Plasmid pH6Ac"/>
</dbReference>
<keyword evidence="1" id="KW-0614">Plasmid</keyword>
<dbReference type="KEGG" id="mhi:Mhar_2410"/>
<accession>G7WRL9</accession>
<reference evidence="1 2" key="1">
    <citation type="journal article" date="2012" name="PLoS ONE">
        <title>The genome characteristics and predicted function of methyl-group oxidation pathway in the obligate aceticlastic methanogens, Methanosaeta spp.</title>
        <authorList>
            <person name="Zhu J."/>
            <person name="Zheng H."/>
            <person name="Ai G."/>
            <person name="Zhang G."/>
            <person name="Liu D."/>
            <person name="Liu X."/>
            <person name="Dong X."/>
        </authorList>
    </citation>
    <scope>NUCLEOTIDE SEQUENCE [LARGE SCALE GENOMIC DNA]</scope>
    <source>
        <strain evidence="2">6Ac</strain>
        <plasmid evidence="2">Plasmid pH6Ac</plasmid>
    </source>
</reference>
<dbReference type="HOGENOM" id="CLU_3057103_0_0_2"/>
<evidence type="ECO:0000313" key="2">
    <source>
        <dbReference type="Proteomes" id="UP000005877"/>
    </source>
</evidence>
<dbReference type="EMBL" id="CP003118">
    <property type="protein sequence ID" value="AET65760.1"/>
    <property type="molecule type" value="Genomic_DNA"/>
</dbReference>
<name>G7WRL9_METH6</name>
<evidence type="ECO:0000313" key="1">
    <source>
        <dbReference type="EMBL" id="AET65760.1"/>
    </source>
</evidence>
<proteinExistence type="predicted"/>
<geneLocation type="plasmid" evidence="1 2">
    <name>pH6Ac</name>
</geneLocation>